<dbReference type="AlphaFoldDB" id="A0A1W2E042"/>
<evidence type="ECO:0000313" key="2">
    <source>
        <dbReference type="EMBL" id="SMD03144.1"/>
    </source>
</evidence>
<evidence type="ECO:0000256" key="1">
    <source>
        <dbReference type="SAM" id="MobiDB-lite"/>
    </source>
</evidence>
<name>A0A1W2E042_9FIRM</name>
<protein>
    <submittedName>
        <fullName evidence="2">Uncharacterized protein</fullName>
    </submittedName>
</protein>
<accession>A0A1W2E042</accession>
<reference evidence="2 3" key="1">
    <citation type="submission" date="2017-04" db="EMBL/GenBank/DDBJ databases">
        <authorList>
            <person name="Afonso C.L."/>
            <person name="Miller P.J."/>
            <person name="Scott M.A."/>
            <person name="Spackman E."/>
            <person name="Goraichik I."/>
            <person name="Dimitrov K.M."/>
            <person name="Suarez D.L."/>
            <person name="Swayne D.E."/>
        </authorList>
    </citation>
    <scope>NUCLEOTIDE SEQUENCE [LARGE SCALE GENOMIC DNA]</scope>
    <source>
        <strain evidence="2 3">DSM 5090</strain>
    </source>
</reference>
<dbReference type="EMBL" id="FWXI01000019">
    <property type="protein sequence ID" value="SMD03144.1"/>
    <property type="molecule type" value="Genomic_DNA"/>
</dbReference>
<dbReference type="RefSeq" id="WP_176215593.1">
    <property type="nucleotide sequence ID" value="NZ_CP155572.1"/>
</dbReference>
<gene>
    <name evidence="2" type="ORF">SAMN04488500_11967</name>
</gene>
<keyword evidence="3" id="KW-1185">Reference proteome</keyword>
<feature type="compositionally biased region" description="Basic and acidic residues" evidence="1">
    <location>
        <begin position="7"/>
        <end position="33"/>
    </location>
</feature>
<feature type="region of interest" description="Disordered" evidence="1">
    <location>
        <begin position="1"/>
        <end position="46"/>
    </location>
</feature>
<sequence length="46" mass="5265">MPTPKTGPDKFGIEHEIRNDKGNKQLTDEEVREKAKHFTNKSGARQ</sequence>
<evidence type="ECO:0000313" key="3">
    <source>
        <dbReference type="Proteomes" id="UP000192738"/>
    </source>
</evidence>
<organism evidence="2 3">
    <name type="scientific">Sporomusa malonica</name>
    <dbReference type="NCBI Taxonomy" id="112901"/>
    <lineage>
        <taxon>Bacteria</taxon>
        <taxon>Bacillati</taxon>
        <taxon>Bacillota</taxon>
        <taxon>Negativicutes</taxon>
        <taxon>Selenomonadales</taxon>
        <taxon>Sporomusaceae</taxon>
        <taxon>Sporomusa</taxon>
    </lineage>
</organism>
<dbReference type="Proteomes" id="UP000192738">
    <property type="component" value="Unassembled WGS sequence"/>
</dbReference>
<proteinExistence type="predicted"/>